<gene>
    <name evidence="2" type="ORF">GA0070616_3154</name>
</gene>
<proteinExistence type="predicted"/>
<name>A0A1C6S8A5_9ACTN</name>
<evidence type="ECO:0000256" key="1">
    <source>
        <dbReference type="SAM" id="SignalP"/>
    </source>
</evidence>
<dbReference type="STRING" id="145857.GA0070616_3154"/>
<organism evidence="2 3">
    <name type="scientific">Micromonospora nigra</name>
    <dbReference type="NCBI Taxonomy" id="145857"/>
    <lineage>
        <taxon>Bacteria</taxon>
        <taxon>Bacillati</taxon>
        <taxon>Actinomycetota</taxon>
        <taxon>Actinomycetes</taxon>
        <taxon>Micromonosporales</taxon>
        <taxon>Micromonosporaceae</taxon>
        <taxon>Micromonospora</taxon>
    </lineage>
</organism>
<feature type="signal peptide" evidence="1">
    <location>
        <begin position="1"/>
        <end position="32"/>
    </location>
</feature>
<dbReference type="RefSeq" id="WP_139128903.1">
    <property type="nucleotide sequence ID" value="NZ_FMHT01000003.1"/>
</dbReference>
<feature type="chain" id="PRO_5039541128" description="Peptidase inhibitor family I36" evidence="1">
    <location>
        <begin position="33"/>
        <end position="217"/>
    </location>
</feature>
<keyword evidence="1" id="KW-0732">Signal</keyword>
<accession>A0A1C6S8A5</accession>
<dbReference type="Proteomes" id="UP000199699">
    <property type="component" value="Unassembled WGS sequence"/>
</dbReference>
<evidence type="ECO:0008006" key="4">
    <source>
        <dbReference type="Google" id="ProtNLM"/>
    </source>
</evidence>
<evidence type="ECO:0000313" key="3">
    <source>
        <dbReference type="Proteomes" id="UP000199699"/>
    </source>
</evidence>
<keyword evidence="3" id="KW-1185">Reference proteome</keyword>
<dbReference type="EMBL" id="FMHT01000003">
    <property type="protein sequence ID" value="SCL25692.1"/>
    <property type="molecule type" value="Genomic_DNA"/>
</dbReference>
<protein>
    <recommendedName>
        <fullName evidence="4">Peptidase inhibitor family I36</fullName>
    </recommendedName>
</protein>
<sequence length="217" mass="23888">MKLPALVPVRRRRSALLAALLTVVVGFGSALAVATPAVAGEGDVVHPPQCEVWNGHYICKRSGDAWKGNGSGNNLGTRGNRHYLTVSYSPNGTMPGNMIYVYTYSILWDKRSNSNWQKMWSSETIKALGRNGVTLSVGWDAIELTCCESAEISASRVYLAMERDAPLVGNTMSRNADLSFPHLRSVEKVEKVTNSTIEYPASNTTYRLLTQLRLTDY</sequence>
<dbReference type="AlphaFoldDB" id="A0A1C6S8A5"/>
<reference evidence="2 3" key="1">
    <citation type="submission" date="2016-06" db="EMBL/GenBank/DDBJ databases">
        <authorList>
            <person name="Kjaerup R.B."/>
            <person name="Dalgaard T.S."/>
            <person name="Juul-Madsen H.R."/>
        </authorList>
    </citation>
    <scope>NUCLEOTIDE SEQUENCE [LARGE SCALE GENOMIC DNA]</scope>
    <source>
        <strain evidence="2 3">DSM 43818</strain>
    </source>
</reference>
<evidence type="ECO:0000313" key="2">
    <source>
        <dbReference type="EMBL" id="SCL25692.1"/>
    </source>
</evidence>